<dbReference type="PROSITE" id="PS00301">
    <property type="entry name" value="G_TR_1"/>
    <property type="match status" value="1"/>
</dbReference>
<dbReference type="FunFam" id="2.40.30.10:FF:000005">
    <property type="entry name" value="Elongation factor 1-alpha"/>
    <property type="match status" value="1"/>
</dbReference>
<dbReference type="InterPro" id="IPR004539">
    <property type="entry name" value="Transl_elong_EF1A_euk/arc"/>
</dbReference>
<evidence type="ECO:0000256" key="6">
    <source>
        <dbReference type="ARBA" id="ARBA00022490"/>
    </source>
</evidence>
<name>A0A4U6V5I1_SETVI</name>
<dbReference type="AlphaFoldDB" id="A0A4U6V5I1"/>
<evidence type="ECO:0000313" key="13">
    <source>
        <dbReference type="Proteomes" id="UP000298652"/>
    </source>
</evidence>
<evidence type="ECO:0000256" key="8">
    <source>
        <dbReference type="ARBA" id="ARBA00022768"/>
    </source>
</evidence>
<dbReference type="InterPro" id="IPR054696">
    <property type="entry name" value="GTP-eEF1A_C"/>
</dbReference>
<dbReference type="NCBIfam" id="TIGR00483">
    <property type="entry name" value="EF-1_alpha"/>
    <property type="match status" value="1"/>
</dbReference>
<comment type="function">
    <text evidence="1">This protein promotes the GTP-dependent binding of aminoacyl-tRNA to the A-site of ribosomes during protein biosynthesis.</text>
</comment>
<dbReference type="Pfam" id="PF03144">
    <property type="entry name" value="GTP_EFTU_D2"/>
    <property type="match status" value="1"/>
</dbReference>
<evidence type="ECO:0000256" key="7">
    <source>
        <dbReference type="ARBA" id="ARBA00022741"/>
    </source>
</evidence>
<protein>
    <recommendedName>
        <fullName evidence="4">Elongation factor 1-alpha</fullName>
    </recommendedName>
</protein>
<dbReference type="SUPFAM" id="SSF52540">
    <property type="entry name" value="P-loop containing nucleoside triphosphate hydrolases"/>
    <property type="match status" value="1"/>
</dbReference>
<comment type="similarity">
    <text evidence="3">Belongs to the TRAFAC class translation factor GTPase superfamily. Classic translation factor GTPase family. EF-Tu/EF-1A subfamily.</text>
</comment>
<evidence type="ECO:0000313" key="12">
    <source>
        <dbReference type="EMBL" id="TKW23445.1"/>
    </source>
</evidence>
<dbReference type="Gene3D" id="2.40.30.10">
    <property type="entry name" value="Translation factors"/>
    <property type="match status" value="2"/>
</dbReference>
<dbReference type="NCBIfam" id="NF008969">
    <property type="entry name" value="PRK12317.1"/>
    <property type="match status" value="1"/>
</dbReference>
<dbReference type="Pfam" id="PF07762">
    <property type="entry name" value="DUF1618"/>
    <property type="match status" value="1"/>
</dbReference>
<dbReference type="InterPro" id="IPR031157">
    <property type="entry name" value="G_TR_CS"/>
</dbReference>
<sequence>MGNEKVHISIVVIGHVDSGKSTTTGHLMYKLGGIDKSVIDRTEKEADEMNKRSFRYAWVLDKLKAERERGITIDIALRKFETTKYYCTVIDAPGHRDFIKNMITGTSQADCAVLVIDSMAGSFEAGISTDGQTREHALLAFTLGVKQMICCCNKMDATTPKYSKDRYNEIVEKVSLLLNRIGYNQEKILFVPISGFNGDNLIERSTNLDWYKGPTLLEALDLINEPKRPSDKPLRLPLRDVYKLGAIGTVPVGRVASGIIKPGMVVTFGPSGLTTEVKSLEMHHEALQEAFPGDIVGFNVKNVAVKDLKRGYVASNSNEDPAKEAASFTSRVIIMDHPGHITSGYAPVLDCHTSHIAVKFAELISKIDRRSSKELEKEPKFLKKGDGGMVKMIPTKPMVVETFSEYPPLGRFVMRDMKQTVAVGVIKSVQKKEYSLPPEGLCGEIINRKQLNSDTETGGAPSTDDETPTALEDRHPWILLSAAVVRGSPTDKGRCIAFSPNGYMVSASLSIAKPPQESICRVYSSARIAKVELVCAQFPYIIFGVDFADLGRRSIIQSMDWFVLLTDAAGSPDSLFSLPKLVVSLPRSYSSVFGILPKLILASVSLSSDYLSYDLQMYSTDGGWRTLNVRKPHGSAAVRPEYAVKLGNGHILWVDLKNGMLICDASSVQPELRYIPLPYRTFAHRVIAHRVSGYQKFAPCTYWGVGSSDGILKFCEIHNAFYASLDLPEIDYDVDIIEDGSNNNRCIDFPLPSYSVSTWRIVTWSREVDGSSWSNRCIIDAKDLTMPQGEHLSFIGRYTTFISFAMDDLNVVYLKSAARIGDVNGLMLAVDLEKRTVENLGVFKSPDSSKRFPYGLEASPVWSLTSEEDRDAEVTEA</sequence>
<dbReference type="GO" id="GO:0005737">
    <property type="term" value="C:cytoplasm"/>
    <property type="evidence" value="ECO:0007669"/>
    <property type="project" value="UniProtKB-SubCell"/>
</dbReference>
<dbReference type="FunFam" id="2.40.30.10:FF:000003">
    <property type="entry name" value="Elongation factor 1-alpha"/>
    <property type="match status" value="1"/>
</dbReference>
<keyword evidence="6" id="KW-0963">Cytoplasm</keyword>
<evidence type="ECO:0000256" key="3">
    <source>
        <dbReference type="ARBA" id="ARBA00007249"/>
    </source>
</evidence>
<dbReference type="FunFam" id="3.40.50.300:FF:000255">
    <property type="entry name" value="Elongation factor 1-alpha"/>
    <property type="match status" value="1"/>
</dbReference>
<dbReference type="GO" id="GO:0003729">
    <property type="term" value="F:mRNA binding"/>
    <property type="evidence" value="ECO:0007669"/>
    <property type="project" value="UniProtKB-ARBA"/>
</dbReference>
<dbReference type="PROSITE" id="PS51722">
    <property type="entry name" value="G_TR_2"/>
    <property type="match status" value="1"/>
</dbReference>
<dbReference type="GO" id="GO:0003746">
    <property type="term" value="F:translation elongation factor activity"/>
    <property type="evidence" value="ECO:0007669"/>
    <property type="project" value="UniProtKB-KW"/>
</dbReference>
<dbReference type="InterPro" id="IPR009000">
    <property type="entry name" value="Transl_B-barrel_sf"/>
</dbReference>
<dbReference type="PANTHER" id="PTHR23115">
    <property type="entry name" value="TRANSLATION FACTOR"/>
    <property type="match status" value="1"/>
</dbReference>
<proteinExistence type="inferred from homology"/>
<dbReference type="PRINTS" id="PR00315">
    <property type="entry name" value="ELONGATNFCT"/>
</dbReference>
<dbReference type="InterPro" id="IPR004161">
    <property type="entry name" value="EFTu-like_2"/>
</dbReference>
<accession>A0A4U6V5I1</accession>
<reference evidence="12" key="1">
    <citation type="submission" date="2019-03" db="EMBL/GenBank/DDBJ databases">
        <title>WGS assembly of Setaria viridis.</title>
        <authorList>
            <person name="Huang P."/>
            <person name="Jenkins J."/>
            <person name="Grimwood J."/>
            <person name="Barry K."/>
            <person name="Healey A."/>
            <person name="Mamidi S."/>
            <person name="Sreedasyam A."/>
            <person name="Shu S."/>
            <person name="Feldman M."/>
            <person name="Wu J."/>
            <person name="Yu Y."/>
            <person name="Chen C."/>
            <person name="Johnson J."/>
            <person name="Rokhsar D."/>
            <person name="Baxter I."/>
            <person name="Schmutz J."/>
            <person name="Brutnell T."/>
            <person name="Kellogg E."/>
        </authorList>
    </citation>
    <scope>NUCLEOTIDE SEQUENCE [LARGE SCALE GENOMIC DNA]</scope>
</reference>
<dbReference type="Gene3D" id="3.40.50.300">
    <property type="entry name" value="P-loop containing nucleotide triphosphate hydrolases"/>
    <property type="match status" value="1"/>
</dbReference>
<dbReference type="InterPro" id="IPR011676">
    <property type="entry name" value="DUF1618"/>
</dbReference>
<dbReference type="InterPro" id="IPR009001">
    <property type="entry name" value="Transl_elong_EF1A/Init_IF2_C"/>
</dbReference>
<dbReference type="Pfam" id="PF00009">
    <property type="entry name" value="GTP_EFTU"/>
    <property type="match status" value="1"/>
</dbReference>
<evidence type="ECO:0000256" key="4">
    <source>
        <dbReference type="ARBA" id="ARBA00013870"/>
    </source>
</evidence>
<dbReference type="GO" id="GO:0003924">
    <property type="term" value="F:GTPase activity"/>
    <property type="evidence" value="ECO:0007669"/>
    <property type="project" value="InterPro"/>
</dbReference>
<gene>
    <name evidence="12" type="ORF">SEVIR_4G292600v2</name>
</gene>
<dbReference type="Pfam" id="PF22594">
    <property type="entry name" value="GTP-eEF1A_C"/>
    <property type="match status" value="1"/>
</dbReference>
<feature type="domain" description="Tr-type G" evidence="11">
    <location>
        <begin position="5"/>
        <end position="230"/>
    </location>
</feature>
<dbReference type="GO" id="GO:0005525">
    <property type="term" value="F:GTP binding"/>
    <property type="evidence" value="ECO:0007669"/>
    <property type="project" value="UniProtKB-KW"/>
</dbReference>
<keyword evidence="13" id="KW-1185">Reference proteome</keyword>
<comment type="subcellular location">
    <subcellularLocation>
        <location evidence="2">Cytoplasm</location>
    </subcellularLocation>
</comment>
<dbReference type="InterPro" id="IPR027417">
    <property type="entry name" value="P-loop_NTPase"/>
</dbReference>
<evidence type="ECO:0000256" key="10">
    <source>
        <dbReference type="ARBA" id="ARBA00023134"/>
    </source>
</evidence>
<evidence type="ECO:0000256" key="9">
    <source>
        <dbReference type="ARBA" id="ARBA00022917"/>
    </source>
</evidence>
<organism evidence="12 13">
    <name type="scientific">Setaria viridis</name>
    <name type="common">Green bristlegrass</name>
    <name type="synonym">Setaria italica subsp. viridis</name>
    <dbReference type="NCBI Taxonomy" id="4556"/>
    <lineage>
        <taxon>Eukaryota</taxon>
        <taxon>Viridiplantae</taxon>
        <taxon>Streptophyta</taxon>
        <taxon>Embryophyta</taxon>
        <taxon>Tracheophyta</taxon>
        <taxon>Spermatophyta</taxon>
        <taxon>Magnoliopsida</taxon>
        <taxon>Liliopsida</taxon>
        <taxon>Poales</taxon>
        <taxon>Poaceae</taxon>
        <taxon>PACMAD clade</taxon>
        <taxon>Panicoideae</taxon>
        <taxon>Panicodae</taxon>
        <taxon>Paniceae</taxon>
        <taxon>Cenchrinae</taxon>
        <taxon>Setaria</taxon>
    </lineage>
</organism>
<keyword evidence="9" id="KW-0648">Protein biosynthesis</keyword>
<dbReference type="InterPro" id="IPR050100">
    <property type="entry name" value="TRAFAC_GTPase_members"/>
</dbReference>
<keyword evidence="7" id="KW-0547">Nucleotide-binding</keyword>
<dbReference type="CDD" id="cd03705">
    <property type="entry name" value="EF1_alpha_III"/>
    <property type="match status" value="1"/>
</dbReference>
<keyword evidence="5" id="KW-0488">Methylation</keyword>
<keyword evidence="10" id="KW-0342">GTP-binding</keyword>
<dbReference type="CDD" id="cd01883">
    <property type="entry name" value="EF1_alpha"/>
    <property type="match status" value="1"/>
</dbReference>
<evidence type="ECO:0000256" key="2">
    <source>
        <dbReference type="ARBA" id="ARBA00004496"/>
    </source>
</evidence>
<dbReference type="InterPro" id="IPR000795">
    <property type="entry name" value="T_Tr_GTP-bd_dom"/>
</dbReference>
<dbReference type="SUPFAM" id="SSF50447">
    <property type="entry name" value="Translation proteins"/>
    <property type="match status" value="1"/>
</dbReference>
<keyword evidence="8" id="KW-0251">Elongation factor</keyword>
<evidence type="ECO:0000256" key="1">
    <source>
        <dbReference type="ARBA" id="ARBA00003982"/>
    </source>
</evidence>
<dbReference type="Gramene" id="TKW23445">
    <property type="protein sequence ID" value="TKW23445"/>
    <property type="gene ID" value="SEVIR_4G292600v2"/>
</dbReference>
<dbReference type="EMBL" id="CM016555">
    <property type="protein sequence ID" value="TKW23445.1"/>
    <property type="molecule type" value="Genomic_DNA"/>
</dbReference>
<dbReference type="SUPFAM" id="SSF50465">
    <property type="entry name" value="EF-Tu/eEF-1alpha/eIF2-gamma C-terminal domain"/>
    <property type="match status" value="1"/>
</dbReference>
<evidence type="ECO:0000256" key="5">
    <source>
        <dbReference type="ARBA" id="ARBA00022481"/>
    </source>
</evidence>
<dbReference type="Proteomes" id="UP000298652">
    <property type="component" value="Chromosome 4"/>
</dbReference>
<dbReference type="CDD" id="cd03693">
    <property type="entry name" value="EF1_alpha_II"/>
    <property type="match status" value="1"/>
</dbReference>
<evidence type="ECO:0000259" key="11">
    <source>
        <dbReference type="PROSITE" id="PS51722"/>
    </source>
</evidence>